<dbReference type="GO" id="GO:0008301">
    <property type="term" value="F:DNA binding, bending"/>
    <property type="evidence" value="ECO:0007669"/>
    <property type="project" value="UniProtKB-ARBA"/>
</dbReference>
<dbReference type="CDD" id="cd00265">
    <property type="entry name" value="MADS_MEF2_like"/>
    <property type="match status" value="1"/>
</dbReference>
<dbReference type="PANTHER" id="PTHR48019">
    <property type="entry name" value="SERUM RESPONSE FACTOR HOMOLOG"/>
    <property type="match status" value="1"/>
</dbReference>
<evidence type="ECO:0000256" key="7">
    <source>
        <dbReference type="SAM" id="MobiDB-lite"/>
    </source>
</evidence>
<feature type="compositionally biased region" description="Low complexity" evidence="7">
    <location>
        <begin position="221"/>
        <end position="267"/>
    </location>
</feature>
<evidence type="ECO:0000256" key="2">
    <source>
        <dbReference type="ARBA" id="ARBA00023015"/>
    </source>
</evidence>
<feature type="compositionally biased region" description="Polar residues" evidence="7">
    <location>
        <begin position="462"/>
        <end position="477"/>
    </location>
</feature>
<keyword evidence="2" id="KW-0805">Transcription regulation</keyword>
<name>A0AAN7T4M8_9EURO</name>
<comment type="similarity">
    <text evidence="6">Belongs to the MEF2 family.</text>
</comment>
<dbReference type="InterPro" id="IPR036879">
    <property type="entry name" value="TF_MADSbox_sf"/>
</dbReference>
<feature type="compositionally biased region" description="Low complexity" evidence="7">
    <location>
        <begin position="438"/>
        <end position="449"/>
    </location>
</feature>
<dbReference type="GO" id="GO:0046983">
    <property type="term" value="F:protein dimerization activity"/>
    <property type="evidence" value="ECO:0007669"/>
    <property type="project" value="InterPro"/>
</dbReference>
<dbReference type="EMBL" id="JAVRRJ010000002">
    <property type="protein sequence ID" value="KAK5088523.1"/>
    <property type="molecule type" value="Genomic_DNA"/>
</dbReference>
<feature type="compositionally biased region" description="Pro residues" evidence="7">
    <location>
        <begin position="185"/>
        <end position="202"/>
    </location>
</feature>
<keyword evidence="10" id="KW-1185">Reference proteome</keyword>
<feature type="compositionally biased region" description="Basic and acidic residues" evidence="7">
    <location>
        <begin position="75"/>
        <end position="89"/>
    </location>
</feature>
<protein>
    <submittedName>
        <fullName evidence="9">Resistance to lethality of mkk1p386 overexpression</fullName>
    </submittedName>
</protein>
<evidence type="ECO:0000256" key="3">
    <source>
        <dbReference type="ARBA" id="ARBA00023125"/>
    </source>
</evidence>
<feature type="domain" description="MADS-box" evidence="8">
    <location>
        <begin position="1"/>
        <end position="61"/>
    </location>
</feature>
<dbReference type="SMART" id="SM00432">
    <property type="entry name" value="MADS"/>
    <property type="match status" value="1"/>
</dbReference>
<keyword evidence="4" id="KW-0804">Transcription</keyword>
<dbReference type="InterPro" id="IPR002100">
    <property type="entry name" value="TF_MADSbox"/>
</dbReference>
<dbReference type="PROSITE" id="PS00350">
    <property type="entry name" value="MADS_BOX_1"/>
    <property type="match status" value="1"/>
</dbReference>
<dbReference type="PROSITE" id="PS50066">
    <property type="entry name" value="MADS_BOX_2"/>
    <property type="match status" value="1"/>
</dbReference>
<sequence length="560" mass="61336">MGRRKIEIRAIKDDRNRSVTFLKRKGGLFKKAHELSVLCSVDVAVIIFGHNKKLYEFSSGDINETLRRYQYYGPPHEHKGPGDFKNKGGDDDDEDEDDGDDGSQKREDSLPPQPHQQQHLMPPHMQHNSFQHVRQPAASASPPMPNRMFPRHSTPQPAGMISRSNSRQEIRRPTSTMVPLQQAPHPAPPPNGYAYMPNPPIYNPHAAVPVSGPPPHPSPQPQYQHFQQQPQQQPQQQSHQQIQHAHQQFLQDQRRQSQPPSSMPPTSNSLQPPPQPIRRASPQPEHTNLRPPSPPERKHTSSKSQSIFTPIDEGGSVLARVFFGAADPPRRQDQNQSPPEIKPPPRAISQPSSQLLRPAPSQPVRATTTASASREFAAPQRSDTSGSKGAARPKLNLTIPSEAEEDESGSGSPRGAETRSANPERNHNGILLPPPSPSASALLSAGASGPPNPFARPPPPTSQQNSNAYSENKNTIETPVSALPSRYMEQSLIASPGGLFSDWDNWGRGGLNSAVLPSPLTFPTPAESKPPVLFGGKNETGDDKRKAEEVTGGESKRLKT</sequence>
<feature type="compositionally biased region" description="Basic and acidic residues" evidence="7">
    <location>
        <begin position="539"/>
        <end position="560"/>
    </location>
</feature>
<dbReference type="Pfam" id="PF00319">
    <property type="entry name" value="SRF-TF"/>
    <property type="match status" value="1"/>
</dbReference>
<feature type="compositionally biased region" description="Low complexity" evidence="7">
    <location>
        <begin position="115"/>
        <end position="127"/>
    </location>
</feature>
<dbReference type="GO" id="GO:0045944">
    <property type="term" value="P:positive regulation of transcription by RNA polymerase II"/>
    <property type="evidence" value="ECO:0007669"/>
    <property type="project" value="InterPro"/>
</dbReference>
<feature type="region of interest" description="Disordered" evidence="7">
    <location>
        <begin position="522"/>
        <end position="560"/>
    </location>
</feature>
<feature type="compositionally biased region" description="Pro residues" evidence="7">
    <location>
        <begin position="211"/>
        <end position="220"/>
    </location>
</feature>
<evidence type="ECO:0000256" key="5">
    <source>
        <dbReference type="ARBA" id="ARBA00023242"/>
    </source>
</evidence>
<dbReference type="SUPFAM" id="SSF55455">
    <property type="entry name" value="SRF-like"/>
    <property type="match status" value="1"/>
</dbReference>
<dbReference type="GO" id="GO:0005634">
    <property type="term" value="C:nucleus"/>
    <property type="evidence" value="ECO:0007669"/>
    <property type="project" value="UniProtKB-SubCell"/>
</dbReference>
<feature type="region of interest" description="Disordered" evidence="7">
    <location>
        <begin position="71"/>
        <end position="477"/>
    </location>
</feature>
<accession>A0AAN7T4M8</accession>
<keyword evidence="3" id="KW-0238">DNA-binding</keyword>
<evidence type="ECO:0000259" key="8">
    <source>
        <dbReference type="PROSITE" id="PS50066"/>
    </source>
</evidence>
<feature type="compositionally biased region" description="Acidic residues" evidence="7">
    <location>
        <begin position="90"/>
        <end position="101"/>
    </location>
</feature>
<dbReference type="GO" id="GO:0000977">
    <property type="term" value="F:RNA polymerase II transcription regulatory region sequence-specific DNA binding"/>
    <property type="evidence" value="ECO:0007669"/>
    <property type="project" value="InterPro"/>
</dbReference>
<reference evidence="9 10" key="1">
    <citation type="submission" date="2023-08" db="EMBL/GenBank/DDBJ databases">
        <title>Black Yeasts Isolated from many extreme environments.</title>
        <authorList>
            <person name="Coleine C."/>
            <person name="Stajich J.E."/>
            <person name="Selbmann L."/>
        </authorList>
    </citation>
    <scope>NUCLEOTIDE SEQUENCE [LARGE SCALE GENOMIC DNA]</scope>
    <source>
        <strain evidence="9 10">CCFEE 5910</strain>
    </source>
</reference>
<dbReference type="PRINTS" id="PR00404">
    <property type="entry name" value="MADSDOMAIN"/>
</dbReference>
<dbReference type="Proteomes" id="UP001309876">
    <property type="component" value="Unassembled WGS sequence"/>
</dbReference>
<comment type="caution">
    <text evidence="9">The sequence shown here is derived from an EMBL/GenBank/DDBJ whole genome shotgun (WGS) entry which is preliminary data.</text>
</comment>
<dbReference type="GO" id="GO:0033554">
    <property type="term" value="P:cellular response to stress"/>
    <property type="evidence" value="ECO:0007669"/>
    <property type="project" value="UniProtKB-ARBA"/>
</dbReference>
<evidence type="ECO:0000256" key="6">
    <source>
        <dbReference type="ARBA" id="ARBA00025805"/>
    </source>
</evidence>
<keyword evidence="5" id="KW-0539">Nucleus</keyword>
<dbReference type="Gene3D" id="3.40.1810.10">
    <property type="entry name" value="Transcription factor, MADS-box"/>
    <property type="match status" value="1"/>
</dbReference>
<dbReference type="AlphaFoldDB" id="A0AAN7T4M8"/>
<proteinExistence type="inferred from homology"/>
<evidence type="ECO:0000313" key="9">
    <source>
        <dbReference type="EMBL" id="KAK5088523.1"/>
    </source>
</evidence>
<gene>
    <name evidence="9" type="primary">RLM1</name>
    <name evidence="9" type="ORF">LTR05_002743</name>
</gene>
<dbReference type="FunFam" id="3.40.1810.10:FF:000013">
    <property type="entry name" value="Transcription factor, MADS-box"/>
    <property type="match status" value="1"/>
</dbReference>
<feature type="compositionally biased region" description="Pro residues" evidence="7">
    <location>
        <begin position="450"/>
        <end position="461"/>
    </location>
</feature>
<evidence type="ECO:0000313" key="10">
    <source>
        <dbReference type="Proteomes" id="UP001309876"/>
    </source>
</evidence>
<evidence type="ECO:0000256" key="4">
    <source>
        <dbReference type="ARBA" id="ARBA00023163"/>
    </source>
</evidence>
<organism evidence="9 10">
    <name type="scientific">Lithohypha guttulata</name>
    <dbReference type="NCBI Taxonomy" id="1690604"/>
    <lineage>
        <taxon>Eukaryota</taxon>
        <taxon>Fungi</taxon>
        <taxon>Dikarya</taxon>
        <taxon>Ascomycota</taxon>
        <taxon>Pezizomycotina</taxon>
        <taxon>Eurotiomycetes</taxon>
        <taxon>Chaetothyriomycetidae</taxon>
        <taxon>Chaetothyriales</taxon>
        <taxon>Trichomeriaceae</taxon>
        <taxon>Lithohypha</taxon>
    </lineage>
</organism>
<dbReference type="InterPro" id="IPR050142">
    <property type="entry name" value="MADS-box/MEF2_TF"/>
</dbReference>
<dbReference type="InterPro" id="IPR033896">
    <property type="entry name" value="MEF2-like_N"/>
</dbReference>
<evidence type="ECO:0000256" key="1">
    <source>
        <dbReference type="ARBA" id="ARBA00004123"/>
    </source>
</evidence>
<comment type="subcellular location">
    <subcellularLocation>
        <location evidence="1">Nucleus</location>
    </subcellularLocation>
</comment>